<comment type="caution">
    <text evidence="2">The sequence shown here is derived from an EMBL/GenBank/DDBJ whole genome shotgun (WGS) entry which is preliminary data.</text>
</comment>
<dbReference type="Gene3D" id="3.30.750.24">
    <property type="entry name" value="STAS domain"/>
    <property type="match status" value="1"/>
</dbReference>
<accession>A0AAP0JBG6</accession>
<dbReference type="InterPro" id="IPR001902">
    <property type="entry name" value="SLC26A/SulP_fam"/>
</dbReference>
<dbReference type="GO" id="GO:0055085">
    <property type="term" value="P:transmembrane transport"/>
    <property type="evidence" value="ECO:0007669"/>
    <property type="project" value="InterPro"/>
</dbReference>
<gene>
    <name evidence="2" type="ORF">Sjap_011481</name>
</gene>
<dbReference type="SUPFAM" id="SSF52091">
    <property type="entry name" value="SpoIIaa-like"/>
    <property type="match status" value="1"/>
</dbReference>
<dbReference type="GO" id="GO:0016020">
    <property type="term" value="C:membrane"/>
    <property type="evidence" value="ECO:0007669"/>
    <property type="project" value="InterPro"/>
</dbReference>
<feature type="domain" description="STAS" evidence="1">
    <location>
        <begin position="18"/>
        <end position="127"/>
    </location>
</feature>
<dbReference type="PROSITE" id="PS50801">
    <property type="entry name" value="STAS"/>
    <property type="match status" value="1"/>
</dbReference>
<dbReference type="Proteomes" id="UP001417504">
    <property type="component" value="Unassembled WGS sequence"/>
</dbReference>
<evidence type="ECO:0000313" key="3">
    <source>
        <dbReference type="Proteomes" id="UP001417504"/>
    </source>
</evidence>
<proteinExistence type="predicted"/>
<sequence length="137" mass="15257">MAVKVPSLLVMRVDTALLCFANANFVKERIIRWVTLGEEQKLGESGDSDHHKDRIQVLILDLSKLMNIDTSGIIALEELHKRLNSLGIELALANPSWAVIHKLKLVKFVEKIGGRVFFTVNEAVNACIGSKMLCLMC</sequence>
<evidence type="ECO:0000259" key="1">
    <source>
        <dbReference type="PROSITE" id="PS50801"/>
    </source>
</evidence>
<protein>
    <recommendedName>
        <fullName evidence="1">STAS domain-containing protein</fullName>
    </recommendedName>
</protein>
<organism evidence="2 3">
    <name type="scientific">Stephania japonica</name>
    <dbReference type="NCBI Taxonomy" id="461633"/>
    <lineage>
        <taxon>Eukaryota</taxon>
        <taxon>Viridiplantae</taxon>
        <taxon>Streptophyta</taxon>
        <taxon>Embryophyta</taxon>
        <taxon>Tracheophyta</taxon>
        <taxon>Spermatophyta</taxon>
        <taxon>Magnoliopsida</taxon>
        <taxon>Ranunculales</taxon>
        <taxon>Menispermaceae</taxon>
        <taxon>Menispermoideae</taxon>
        <taxon>Cissampelideae</taxon>
        <taxon>Stephania</taxon>
    </lineage>
</organism>
<dbReference type="CDD" id="cd07042">
    <property type="entry name" value="STAS_SulP_like_sulfate_transporter"/>
    <property type="match status" value="1"/>
</dbReference>
<dbReference type="InterPro" id="IPR002645">
    <property type="entry name" value="STAS_dom"/>
</dbReference>
<dbReference type="PANTHER" id="PTHR11814">
    <property type="entry name" value="SULFATE TRANSPORTER"/>
    <property type="match status" value="1"/>
</dbReference>
<dbReference type="EMBL" id="JBBNAE010000004">
    <property type="protein sequence ID" value="KAK9130994.1"/>
    <property type="molecule type" value="Genomic_DNA"/>
</dbReference>
<evidence type="ECO:0000313" key="2">
    <source>
        <dbReference type="EMBL" id="KAK9130994.1"/>
    </source>
</evidence>
<dbReference type="AlphaFoldDB" id="A0AAP0JBG6"/>
<reference evidence="2 3" key="1">
    <citation type="submission" date="2024-01" db="EMBL/GenBank/DDBJ databases">
        <title>Genome assemblies of Stephania.</title>
        <authorList>
            <person name="Yang L."/>
        </authorList>
    </citation>
    <scope>NUCLEOTIDE SEQUENCE [LARGE SCALE GENOMIC DNA]</scope>
    <source>
        <strain evidence="2">QJT</strain>
        <tissue evidence="2">Leaf</tissue>
    </source>
</reference>
<keyword evidence="3" id="KW-1185">Reference proteome</keyword>
<dbReference type="Pfam" id="PF01740">
    <property type="entry name" value="STAS"/>
    <property type="match status" value="1"/>
</dbReference>
<name>A0AAP0JBG6_9MAGN</name>
<dbReference type="InterPro" id="IPR036513">
    <property type="entry name" value="STAS_dom_sf"/>
</dbReference>